<dbReference type="EMBL" id="VSWD01000004">
    <property type="protein sequence ID" value="KAK3104744.1"/>
    <property type="molecule type" value="Genomic_DNA"/>
</dbReference>
<keyword evidence="3 8" id="KW-0560">Oxidoreductase</keyword>
<dbReference type="PANTHER" id="PTHR42862:SF1">
    <property type="entry name" value="DELTA-1-PYRROLINE-5-CARBOXYLATE DEHYDROGENASE 2, ISOFORM A-RELATED"/>
    <property type="match status" value="1"/>
</dbReference>
<comment type="catalytic activity">
    <reaction evidence="6 9">
        <text>L-glutamate 5-semialdehyde + NAD(+) + H2O = L-glutamate + NADH + 2 H(+)</text>
        <dbReference type="Rhea" id="RHEA:30235"/>
        <dbReference type="ChEBI" id="CHEBI:15377"/>
        <dbReference type="ChEBI" id="CHEBI:15378"/>
        <dbReference type="ChEBI" id="CHEBI:29985"/>
        <dbReference type="ChEBI" id="CHEBI:57540"/>
        <dbReference type="ChEBI" id="CHEBI:57945"/>
        <dbReference type="ChEBI" id="CHEBI:58066"/>
        <dbReference type="EC" id="1.2.1.88"/>
    </reaction>
</comment>
<dbReference type="InterPro" id="IPR005931">
    <property type="entry name" value="P5CDH/ALDH4A1"/>
</dbReference>
<evidence type="ECO:0000256" key="7">
    <source>
        <dbReference type="PROSITE-ProRule" id="PRU10007"/>
    </source>
</evidence>
<dbReference type="InterPro" id="IPR015590">
    <property type="entry name" value="Aldehyde_DH_dom"/>
</dbReference>
<dbReference type="PROSITE" id="PS00070">
    <property type="entry name" value="ALDEHYDE_DEHYDR_CYS"/>
    <property type="match status" value="1"/>
</dbReference>
<evidence type="ECO:0000256" key="5">
    <source>
        <dbReference type="ARBA" id="ARBA00023062"/>
    </source>
</evidence>
<dbReference type="InterPro" id="IPR016161">
    <property type="entry name" value="Ald_DH/histidinol_DH"/>
</dbReference>
<sequence length="547" mass="60855">TTVRSASTYNFQTYVAENEPMLQYKDGSPEKKALEEMLEKYKNQTADIPIVIGDEEIRTGDVKHQVAPFDHSMKIAKYYYATPDIVQKAIDNCLKARKAWEKTPVEKRAEIFMKAANMMSEQNRMDLMAATMLGQAKNVVQAEIDAAAELIDFLRFNCQFAREVTTYQPISPNDVIKNSTKYRGMEGFWAAVTPFNFTAIGGHLCTAPTLMGNVCVWKPSDTAMLSNYTAYKIYREAGLPAGVINFVPADGPVFGDVITKSPHLAGINFTGSVRTFKHLWKQVAANLDIYKSYPRLIGECGGKNFHFVHNSADIDSVVYGSILSAFEYGGQKCSALSRMYVPQSKWPEMKEKMLNIQKQIKVGSALEKETLVSAVIDDKSFARIKGYLEHAKSSPNLTVLAGGECDDSKGYFVQPTIIESKDPEDRIMKEEIFGPIVTVYPYPDDKYKEMAEKVSETSPYALTGAIYAKDEKVKAELTELFRDSAGNFYINDKSTGSVVGQQPFGGARLSGTNDKAGGPQYLMKFVSVQSVKESTKPMAGWKYPSML</sequence>
<accession>A0AA88YFX4</accession>
<evidence type="ECO:0000256" key="8">
    <source>
        <dbReference type="RuleBase" id="RU003345"/>
    </source>
</evidence>
<feature type="domain" description="Aldehyde dehydrogenase" evidence="11">
    <location>
        <begin position="66"/>
        <end position="531"/>
    </location>
</feature>
<dbReference type="FunFam" id="3.40.605.10:FF:000006">
    <property type="entry name" value="1-pyrroline-5-carboxylate dehydrogenase"/>
    <property type="match status" value="1"/>
</dbReference>
<evidence type="ECO:0000256" key="3">
    <source>
        <dbReference type="ARBA" id="ARBA00023002"/>
    </source>
</evidence>
<evidence type="ECO:0000313" key="12">
    <source>
        <dbReference type="EMBL" id="KAK3104744.1"/>
    </source>
</evidence>
<dbReference type="Gene3D" id="3.40.605.10">
    <property type="entry name" value="Aldehyde Dehydrogenase, Chain A, domain 1"/>
    <property type="match status" value="1"/>
</dbReference>
<dbReference type="InterPro" id="IPR016160">
    <property type="entry name" value="Ald_DH_CS_CYS"/>
</dbReference>
<proteinExistence type="inferred from homology"/>
<dbReference type="InterPro" id="IPR016163">
    <property type="entry name" value="Ald_DH_C"/>
</dbReference>
<keyword evidence="4 9" id="KW-0520">NAD</keyword>
<dbReference type="EC" id="1.2.1.88" evidence="9"/>
<evidence type="ECO:0000256" key="9">
    <source>
        <dbReference type="RuleBase" id="RU366016"/>
    </source>
</evidence>
<dbReference type="Proteomes" id="UP001186944">
    <property type="component" value="Unassembled WGS sequence"/>
</dbReference>
<comment type="similarity">
    <text evidence="2 8">Belongs to the aldehyde dehydrogenase family.</text>
</comment>
<dbReference type="InterPro" id="IPR016162">
    <property type="entry name" value="Ald_DH_N"/>
</dbReference>
<dbReference type="AlphaFoldDB" id="A0AA88YFX4"/>
<dbReference type="GO" id="GO:0005759">
    <property type="term" value="C:mitochondrial matrix"/>
    <property type="evidence" value="ECO:0007669"/>
    <property type="project" value="TreeGrafter"/>
</dbReference>
<feature type="active site" evidence="7">
    <location>
        <position position="299"/>
    </location>
</feature>
<evidence type="ECO:0000256" key="2">
    <source>
        <dbReference type="ARBA" id="ARBA00009986"/>
    </source>
</evidence>
<reference evidence="12" key="1">
    <citation type="submission" date="2019-08" db="EMBL/GenBank/DDBJ databases">
        <title>The improved chromosome-level genome for the pearl oyster Pinctada fucata martensii using PacBio sequencing and Hi-C.</title>
        <authorList>
            <person name="Zheng Z."/>
        </authorList>
    </citation>
    <scope>NUCLEOTIDE SEQUENCE</scope>
    <source>
        <strain evidence="12">ZZ-2019</strain>
        <tissue evidence="12">Adductor muscle</tissue>
    </source>
</reference>
<dbReference type="CDD" id="cd07123">
    <property type="entry name" value="ALDH_F4-17_P5CDH"/>
    <property type="match status" value="1"/>
</dbReference>
<evidence type="ECO:0000256" key="4">
    <source>
        <dbReference type="ARBA" id="ARBA00023027"/>
    </source>
</evidence>
<dbReference type="Pfam" id="PF00171">
    <property type="entry name" value="Aldedh"/>
    <property type="match status" value="1"/>
</dbReference>
<dbReference type="GO" id="GO:0003842">
    <property type="term" value="F:L-glutamate gamma-semialdehyde dehydrogenase activity"/>
    <property type="evidence" value="ECO:0007669"/>
    <property type="project" value="UniProtKB-UniRule"/>
</dbReference>
<organism evidence="12 13">
    <name type="scientific">Pinctada imbricata</name>
    <name type="common">Atlantic pearl-oyster</name>
    <name type="synonym">Pinctada martensii</name>
    <dbReference type="NCBI Taxonomy" id="66713"/>
    <lineage>
        <taxon>Eukaryota</taxon>
        <taxon>Metazoa</taxon>
        <taxon>Spiralia</taxon>
        <taxon>Lophotrochozoa</taxon>
        <taxon>Mollusca</taxon>
        <taxon>Bivalvia</taxon>
        <taxon>Autobranchia</taxon>
        <taxon>Pteriomorphia</taxon>
        <taxon>Pterioida</taxon>
        <taxon>Pterioidea</taxon>
        <taxon>Pteriidae</taxon>
        <taxon>Pinctada</taxon>
    </lineage>
</organism>
<evidence type="ECO:0000256" key="1">
    <source>
        <dbReference type="ARBA" id="ARBA00004786"/>
    </source>
</evidence>
<evidence type="ECO:0000313" key="13">
    <source>
        <dbReference type="Proteomes" id="UP001186944"/>
    </source>
</evidence>
<dbReference type="InterPro" id="IPR029510">
    <property type="entry name" value="Ald_DH_CS_GLU"/>
</dbReference>
<name>A0AA88YFX4_PINIB</name>
<dbReference type="GO" id="GO:0010133">
    <property type="term" value="P:L-proline catabolic process to L-glutamate"/>
    <property type="evidence" value="ECO:0007669"/>
    <property type="project" value="UniProtKB-UniRule"/>
</dbReference>
<dbReference type="PANTHER" id="PTHR42862">
    <property type="entry name" value="DELTA-1-PYRROLINE-5-CARBOXYLATE DEHYDROGENASE 1, ISOFORM A-RELATED"/>
    <property type="match status" value="1"/>
</dbReference>
<dbReference type="Gene3D" id="3.40.309.10">
    <property type="entry name" value="Aldehyde Dehydrogenase, Chain A, domain 2"/>
    <property type="match status" value="1"/>
</dbReference>
<dbReference type="InterPro" id="IPR050485">
    <property type="entry name" value="Proline_metab_enzyme"/>
</dbReference>
<protein>
    <recommendedName>
        <fullName evidence="9 10">Multifunctional fusion protein</fullName>
    </recommendedName>
    <domain>
        <recommendedName>
            <fullName evidence="10">Delta-1-pyrroline-5-carboxylate dehydrogenase</fullName>
            <shortName evidence="10">P5C dehydrogenase</shortName>
        </recommendedName>
        <alternativeName>
            <fullName evidence="9">L-glutamate gamma-semialdehyde dehydrogenase</fullName>
        </alternativeName>
    </domain>
    <domain>
        <recommendedName>
            <fullName evidence="9">L-glutamate gamma-semialdehyde dehydrogenase</fullName>
            <ecNumber evidence="9">1.2.1.88</ecNumber>
        </recommendedName>
    </domain>
</protein>
<dbReference type="FunFam" id="3.40.309.10:FF:000005">
    <property type="entry name" value="1-pyrroline-5-carboxylate dehydrogenase 1"/>
    <property type="match status" value="1"/>
</dbReference>
<comment type="caution">
    <text evidence="12">The sequence shown here is derived from an EMBL/GenBank/DDBJ whole genome shotgun (WGS) entry which is preliminary data.</text>
</comment>
<evidence type="ECO:0000256" key="6">
    <source>
        <dbReference type="ARBA" id="ARBA00048142"/>
    </source>
</evidence>
<evidence type="ECO:0000256" key="10">
    <source>
        <dbReference type="RuleBase" id="RU366030"/>
    </source>
</evidence>
<dbReference type="NCBIfam" id="TIGR01236">
    <property type="entry name" value="D1pyr5carbox1"/>
    <property type="match status" value="1"/>
</dbReference>
<gene>
    <name evidence="12" type="ORF">FSP39_009087</name>
</gene>
<feature type="non-terminal residue" evidence="12">
    <location>
        <position position="1"/>
    </location>
</feature>
<comment type="pathway">
    <text evidence="1 9">Amino-acid degradation; L-proline degradation into L-glutamate; L-glutamate from L-proline: step 2/2.</text>
</comment>
<keyword evidence="13" id="KW-1185">Reference proteome</keyword>
<keyword evidence="5 9" id="KW-0642">Proline metabolism</keyword>
<dbReference type="SUPFAM" id="SSF53720">
    <property type="entry name" value="ALDH-like"/>
    <property type="match status" value="1"/>
</dbReference>
<dbReference type="PROSITE" id="PS00687">
    <property type="entry name" value="ALDEHYDE_DEHYDR_GLU"/>
    <property type="match status" value="1"/>
</dbReference>
<evidence type="ECO:0000259" key="11">
    <source>
        <dbReference type="Pfam" id="PF00171"/>
    </source>
</evidence>